<evidence type="ECO:0000256" key="6">
    <source>
        <dbReference type="ARBA" id="ARBA00022833"/>
    </source>
</evidence>
<evidence type="ECO:0000256" key="11">
    <source>
        <dbReference type="ARBA" id="ARBA00023163"/>
    </source>
</evidence>
<feature type="compositionally biased region" description="Polar residues" evidence="18">
    <location>
        <begin position="435"/>
        <end position="447"/>
    </location>
</feature>
<evidence type="ECO:0000256" key="9">
    <source>
        <dbReference type="ARBA" id="ARBA00023125"/>
    </source>
</evidence>
<feature type="compositionally biased region" description="Polar residues" evidence="18">
    <location>
        <begin position="761"/>
        <end position="776"/>
    </location>
</feature>
<reference evidence="20 21" key="1">
    <citation type="submission" date="2021-04" db="EMBL/GenBank/DDBJ databases">
        <authorList>
            <person name="De Guttry C."/>
            <person name="Zahm M."/>
            <person name="Klopp C."/>
            <person name="Cabau C."/>
            <person name="Louis A."/>
            <person name="Berthelot C."/>
            <person name="Parey E."/>
            <person name="Roest Crollius H."/>
            <person name="Montfort J."/>
            <person name="Robinson-Rechavi M."/>
            <person name="Bucao C."/>
            <person name="Bouchez O."/>
            <person name="Gislard M."/>
            <person name="Lluch J."/>
            <person name="Milhes M."/>
            <person name="Lampietro C."/>
            <person name="Lopez Roques C."/>
            <person name="Donnadieu C."/>
            <person name="Braasch I."/>
            <person name="Desvignes T."/>
            <person name="Postlethwait J."/>
            <person name="Bobe J."/>
            <person name="Wedekind C."/>
            <person name="Guiguen Y."/>
        </authorList>
    </citation>
    <scope>NUCLEOTIDE SEQUENCE [LARGE SCALE GENOMIC DNA]</scope>
    <source>
        <strain evidence="20">Cs_M1</strain>
        <tissue evidence="20">Blood</tissue>
    </source>
</reference>
<dbReference type="SMART" id="SM01372">
    <property type="entry name" value="E2F_TDP"/>
    <property type="match status" value="2"/>
</dbReference>
<dbReference type="Gene3D" id="1.10.10.10">
    <property type="entry name" value="Winged helix-like DNA-binding domain superfamily/Winged helix DNA-binding domain"/>
    <property type="match status" value="2"/>
</dbReference>
<organism evidence="20 21">
    <name type="scientific">Coregonus suidteri</name>
    <dbReference type="NCBI Taxonomy" id="861788"/>
    <lineage>
        <taxon>Eukaryota</taxon>
        <taxon>Metazoa</taxon>
        <taxon>Chordata</taxon>
        <taxon>Craniata</taxon>
        <taxon>Vertebrata</taxon>
        <taxon>Euteleostomi</taxon>
        <taxon>Actinopterygii</taxon>
        <taxon>Neopterygii</taxon>
        <taxon>Teleostei</taxon>
        <taxon>Protacanthopterygii</taxon>
        <taxon>Salmoniformes</taxon>
        <taxon>Salmonidae</taxon>
        <taxon>Coregoninae</taxon>
        <taxon>Coregonus</taxon>
    </lineage>
</organism>
<comment type="caution">
    <text evidence="20">The sequence shown here is derived from an EMBL/GenBank/DDBJ whole genome shotgun (WGS) entry which is preliminary data.</text>
</comment>
<protein>
    <recommendedName>
        <fullName evidence="14">Transcription factor E2F8</fullName>
    </recommendedName>
</protein>
<dbReference type="GO" id="GO:0008045">
    <property type="term" value="P:motor neuron axon guidance"/>
    <property type="evidence" value="ECO:0007669"/>
    <property type="project" value="UniProtKB-ARBA"/>
</dbReference>
<evidence type="ECO:0000256" key="1">
    <source>
        <dbReference type="ARBA" id="ARBA00004123"/>
    </source>
</evidence>
<dbReference type="Pfam" id="PF00412">
    <property type="entry name" value="LIM"/>
    <property type="match status" value="2"/>
</dbReference>
<feature type="region of interest" description="Disordered" evidence="18">
    <location>
        <begin position="1181"/>
        <end position="1206"/>
    </location>
</feature>
<dbReference type="GO" id="GO:0000981">
    <property type="term" value="F:DNA-binding transcription factor activity, RNA polymerase II-specific"/>
    <property type="evidence" value="ECO:0007669"/>
    <property type="project" value="TreeGrafter"/>
</dbReference>
<feature type="domain" description="LIM zinc-binding" evidence="19">
    <location>
        <begin position="1068"/>
        <end position="1124"/>
    </location>
</feature>
<keyword evidence="8 16" id="KW-0440">LIM domain</keyword>
<keyword evidence="5" id="KW-0677">Repeat</keyword>
<dbReference type="PROSITE" id="PS50023">
    <property type="entry name" value="LIM_DOMAIN_2"/>
    <property type="match status" value="2"/>
</dbReference>
<accession>A0AAN8KNZ4</accession>
<evidence type="ECO:0000256" key="8">
    <source>
        <dbReference type="ARBA" id="ARBA00023038"/>
    </source>
</evidence>
<dbReference type="Proteomes" id="UP001356427">
    <property type="component" value="Unassembled WGS sequence"/>
</dbReference>
<keyword evidence="9 17" id="KW-0238">DNA-binding</keyword>
<comment type="subcellular location">
    <subcellularLocation>
        <location evidence="1 17">Nucleus</location>
    </subcellularLocation>
</comment>
<feature type="region of interest" description="Disordered" evidence="18">
    <location>
        <begin position="589"/>
        <end position="643"/>
    </location>
</feature>
<dbReference type="CDD" id="cd09481">
    <property type="entry name" value="LIM1_CRP3"/>
    <property type="match status" value="1"/>
</dbReference>
<evidence type="ECO:0000256" key="7">
    <source>
        <dbReference type="ARBA" id="ARBA00023015"/>
    </source>
</evidence>
<dbReference type="GO" id="GO:0001946">
    <property type="term" value="P:lymphangiogenesis"/>
    <property type="evidence" value="ECO:0007669"/>
    <property type="project" value="UniProtKB-ARBA"/>
</dbReference>
<sequence length="1305" mass="144517">MQQATSRIPRIGTFFSDLAGFSAFFSRDSGNFDAPHVREAGGFVRMLEDEAFCFFLALFHKIMPNVDMLFSQLQKRNIDPVFIKALVQRFTDSMLTISAASPEIRNREKELCMDPEGGDAMDSELGEEGEKQISRKEKSLGLLCHKFLARYPDYPNPALNNDISLDDVATELNVERRRIYDIMNVLESLHMVSRLAKNRYTWHGRANLPQTLARLRQVGEEHRYGQQMQQIRQRSLEKEFDSDGEEKENEEVEGGGEQGQKEMFFVELPGVEFKAASVNSRKDKSLRVMSQKFVMLFLVSTPRVVSLEVAARILIGEDQVADQDKSKFKTKVRRLYDIANVLRSLKLIEKVHVTEERGRKPAFEWTGPEDFPNVKETTTTATTATAKRTLESRASVDNCAKNLFSSPGSKRSFTRHPSLIKLAKSIQEDRRKINSAPTSPVKNDSSASEFFPTKMAQLAAICKIQLDQQSNKVVDRTSKLAVNVTEAVPAHQQKAAKKPGAPQPPVLTSTESRASTVHLTPQAQFTPQPTGAMSFHPAQCSPLIPVLLPQHQGGGPYAIYMHPSSFRPHPLTRPQPTSLAVRSMTFEDQMGRSPSDVTVQGNSPATNKLPTSSPSALKRVCSERPSEGSPSKAKRIDPSTRDTSPKLCEILQARLKARRGGLLSNRPSPRALHLDPEFVNTPGSSAAAAANQTLEQNLETFLEKEEKVATSDSEAGLTPVRAVPLTPQHLHTETLIPTGYLIPISQQSLFSYKDLHNTESSKASTPTYNIYHTPTAGSRPPPIQEFTPTSLPLHRPPPASPFSAQGHRFHSPSPAILNFTLQNLGLIPGPGTAHTPEHPSSMPSPLPPHLGLHQRGGMVFVKPMSPVPVQHQMTGPGGQPLTLISLQQMTTPKGTALPQHSFFHTPVSLSPLATVVTTSHGHTAPAGAKTVYIPQRKLEDKWLVKAPGPSLGPGVSVACVDRDSHPETRMPNWGGGAKCAACEKTVYHAEEIQCNGRSFHKTCFICMACRKGLDSTTVAAHESEIYCKSCYGKKYGPKGYGYGQGAGALSSDPPGQNLDMQTQELLPKMFEGCLRSREDHGAGKPWHKTCFRCLLCGKSLESTTVTDKDGELYCKVCYAKNFGPKGKGLGNMGMTMSGWPNIMWSRPGGYCWVQSTMAGLNSPQQRSWKNDTRFRTTPKLWREREKRERNGESRNHRHQVTSIQKTDAMRDVAGTSDCRARLANCLLGLQQDVGGVYVSRQHGTVQRRVPVHFVHRTHRRIALHQETNDLLPFLLWIIQMIGKLQTLDMLWLKHLACAAVLIMTA</sequence>
<dbReference type="GO" id="GO:0000978">
    <property type="term" value="F:RNA polymerase II cis-regulatory region sequence-specific DNA binding"/>
    <property type="evidence" value="ECO:0007669"/>
    <property type="project" value="InterPro"/>
</dbReference>
<feature type="compositionally biased region" description="Acidic residues" evidence="18">
    <location>
        <begin position="242"/>
        <end position="254"/>
    </location>
</feature>
<dbReference type="InterPro" id="IPR001781">
    <property type="entry name" value="Znf_LIM"/>
</dbReference>
<comment type="similarity">
    <text evidence="2 17">Belongs to the E2F/DP family.</text>
</comment>
<dbReference type="GO" id="GO:0045944">
    <property type="term" value="P:positive regulation of transcription by RNA polymerase II"/>
    <property type="evidence" value="ECO:0007669"/>
    <property type="project" value="UniProtKB-ARBA"/>
</dbReference>
<keyword evidence="21" id="KW-1185">Reference proteome</keyword>
<keyword evidence="7 17" id="KW-0805">Transcription regulation</keyword>
<evidence type="ECO:0000259" key="19">
    <source>
        <dbReference type="PROSITE" id="PS50023"/>
    </source>
</evidence>
<feature type="region of interest" description="Disordered" evidence="18">
    <location>
        <begin position="425"/>
        <end position="447"/>
    </location>
</feature>
<proteinExistence type="inferred from homology"/>
<evidence type="ECO:0000256" key="4">
    <source>
        <dbReference type="ARBA" id="ARBA00022723"/>
    </source>
</evidence>
<dbReference type="SMART" id="SM00132">
    <property type="entry name" value="LIM"/>
    <property type="match status" value="2"/>
</dbReference>
<feature type="compositionally biased region" description="Basic and acidic residues" evidence="18">
    <location>
        <begin position="634"/>
        <end position="643"/>
    </location>
</feature>
<keyword evidence="12 17" id="KW-0539">Nucleus</keyword>
<evidence type="ECO:0000256" key="10">
    <source>
        <dbReference type="ARBA" id="ARBA00023159"/>
    </source>
</evidence>
<dbReference type="FunFam" id="1.10.10.10:FF:000073">
    <property type="entry name" value="E2F transcription factor 8"/>
    <property type="match status" value="1"/>
</dbReference>
<feature type="region of interest" description="Disordered" evidence="18">
    <location>
        <begin position="223"/>
        <end position="257"/>
    </location>
</feature>
<dbReference type="Gene3D" id="2.10.110.10">
    <property type="entry name" value="Cysteine Rich Protein"/>
    <property type="match status" value="2"/>
</dbReference>
<dbReference type="InterPro" id="IPR003316">
    <property type="entry name" value="E2F_WHTH_DNA-bd_dom"/>
</dbReference>
<evidence type="ECO:0000256" key="15">
    <source>
        <dbReference type="ARBA" id="ARBA00058973"/>
    </source>
</evidence>
<dbReference type="PANTHER" id="PTHR12081:SF40">
    <property type="entry name" value="TRANSCRIPTION FACTOR E2F8"/>
    <property type="match status" value="1"/>
</dbReference>
<keyword evidence="11 17" id="KW-0804">Transcription</keyword>
<evidence type="ECO:0000256" key="2">
    <source>
        <dbReference type="ARBA" id="ARBA00010940"/>
    </source>
</evidence>
<comment type="function">
    <text evidence="15">Atypical E2F transcription factor that participates in various processes such as angiogenesis and polyploidization of specialized cells. Mainly acts as a transcription repressor that binds DNA independently of DP proteins and specifically recognizes the E2 recognition site 5'-TTTC[CG]CGC-3'. Directly represses transcription of classical E2F transcription factors such as e2f1. Acts as a regulator of S-phase by recognizing and binding the E2-related site 5'-TTCCCGCC-3' and mediating repression of G1/S-regulated genes. Acts as a promoter of sprouting angiogenesis, possibly by acting as a transcription activator and promoting expression of vegfa.</text>
</comment>
<name>A0AAN8KNZ4_9TELE</name>
<keyword evidence="4 16" id="KW-0479">Metal-binding</keyword>
<evidence type="ECO:0000256" key="13">
    <source>
        <dbReference type="ARBA" id="ARBA00023306"/>
    </source>
</evidence>
<evidence type="ECO:0000256" key="5">
    <source>
        <dbReference type="ARBA" id="ARBA00022737"/>
    </source>
</evidence>
<keyword evidence="10" id="KW-0010">Activator</keyword>
<keyword evidence="6 16" id="KW-0862">Zinc</keyword>
<evidence type="ECO:0000313" key="20">
    <source>
        <dbReference type="EMBL" id="KAK6294792.1"/>
    </source>
</evidence>
<dbReference type="InterPro" id="IPR036390">
    <property type="entry name" value="WH_DNA-bd_sf"/>
</dbReference>
<feature type="region of interest" description="Disordered" evidence="18">
    <location>
        <begin position="761"/>
        <end position="782"/>
    </location>
</feature>
<dbReference type="FunFam" id="2.10.110.10:FF:000001">
    <property type="entry name" value="Cysteine and glycine-rich protein 1"/>
    <property type="match status" value="2"/>
</dbReference>
<keyword evidence="3" id="KW-0678">Repressor</keyword>
<feature type="compositionally biased region" description="Polar residues" evidence="18">
    <location>
        <begin position="595"/>
        <end position="615"/>
    </location>
</feature>
<dbReference type="SUPFAM" id="SSF57716">
    <property type="entry name" value="Glucocorticoid receptor-like (DNA-binding domain)"/>
    <property type="match status" value="3"/>
</dbReference>
<dbReference type="FunFam" id="1.10.10.10:FF:000100">
    <property type="entry name" value="E2F transcription factor 8"/>
    <property type="match status" value="1"/>
</dbReference>
<feature type="compositionally biased region" description="Basic and acidic residues" evidence="18">
    <location>
        <begin position="1181"/>
        <end position="1194"/>
    </location>
</feature>
<dbReference type="GO" id="GO:0045892">
    <property type="term" value="P:negative regulation of DNA-templated transcription"/>
    <property type="evidence" value="ECO:0007669"/>
    <property type="project" value="UniProtKB-ARBA"/>
</dbReference>
<dbReference type="InterPro" id="IPR015633">
    <property type="entry name" value="E2F"/>
</dbReference>
<dbReference type="SUPFAM" id="SSF46785">
    <property type="entry name" value="Winged helix' DNA-binding domain"/>
    <property type="match status" value="2"/>
</dbReference>
<dbReference type="GO" id="GO:0046872">
    <property type="term" value="F:metal ion binding"/>
    <property type="evidence" value="ECO:0007669"/>
    <property type="project" value="UniProtKB-KW"/>
</dbReference>
<evidence type="ECO:0000256" key="17">
    <source>
        <dbReference type="RuleBase" id="RU003796"/>
    </source>
</evidence>
<keyword evidence="13" id="KW-0131">Cell cycle</keyword>
<evidence type="ECO:0000313" key="21">
    <source>
        <dbReference type="Proteomes" id="UP001356427"/>
    </source>
</evidence>
<evidence type="ECO:0000256" key="3">
    <source>
        <dbReference type="ARBA" id="ARBA00022491"/>
    </source>
</evidence>
<evidence type="ECO:0000256" key="14">
    <source>
        <dbReference type="ARBA" id="ARBA00039673"/>
    </source>
</evidence>
<dbReference type="PANTHER" id="PTHR12081">
    <property type="entry name" value="TRANSCRIPTION FACTOR E2F"/>
    <property type="match status" value="1"/>
</dbReference>
<evidence type="ECO:0000256" key="16">
    <source>
        <dbReference type="PROSITE-ProRule" id="PRU00125"/>
    </source>
</evidence>
<evidence type="ECO:0000256" key="18">
    <source>
        <dbReference type="SAM" id="MobiDB-lite"/>
    </source>
</evidence>
<dbReference type="Pfam" id="PF02319">
    <property type="entry name" value="WHD_E2F_TDP"/>
    <property type="match status" value="2"/>
</dbReference>
<dbReference type="PROSITE" id="PS00478">
    <property type="entry name" value="LIM_DOMAIN_1"/>
    <property type="match status" value="1"/>
</dbReference>
<evidence type="ECO:0000256" key="12">
    <source>
        <dbReference type="ARBA" id="ARBA00023242"/>
    </source>
</evidence>
<dbReference type="EMBL" id="JAGTTL010000035">
    <property type="protein sequence ID" value="KAK6294792.1"/>
    <property type="molecule type" value="Genomic_DNA"/>
</dbReference>
<feature type="domain" description="LIM zinc-binding" evidence="19">
    <location>
        <begin position="977"/>
        <end position="1037"/>
    </location>
</feature>
<dbReference type="InterPro" id="IPR036388">
    <property type="entry name" value="WH-like_DNA-bd_sf"/>
</dbReference>
<dbReference type="GO" id="GO:0090575">
    <property type="term" value="C:RNA polymerase II transcription regulator complex"/>
    <property type="evidence" value="ECO:0007669"/>
    <property type="project" value="TreeGrafter"/>
</dbReference>
<dbReference type="GO" id="GO:0002040">
    <property type="term" value="P:sprouting angiogenesis"/>
    <property type="evidence" value="ECO:0007669"/>
    <property type="project" value="UniProtKB-ARBA"/>
</dbReference>
<gene>
    <name evidence="20" type="ORF">J4Q44_G00356220</name>
</gene>